<feature type="transmembrane region" description="Helical" evidence="19">
    <location>
        <begin position="153"/>
        <end position="171"/>
    </location>
</feature>
<evidence type="ECO:0000259" key="20">
    <source>
        <dbReference type="SMART" id="SM00237"/>
    </source>
</evidence>
<dbReference type="Pfam" id="PF01699">
    <property type="entry name" value="Na_Ca_ex"/>
    <property type="match status" value="2"/>
</dbReference>
<protein>
    <recommendedName>
        <fullName evidence="20">Calx-beta domain-containing protein</fullName>
    </recommendedName>
</protein>
<evidence type="ECO:0000256" key="16">
    <source>
        <dbReference type="ARBA" id="ARBA00023201"/>
    </source>
</evidence>
<dbReference type="SMART" id="SM00320">
    <property type="entry name" value="WD40"/>
    <property type="match status" value="3"/>
</dbReference>
<accession>A0A813I833</accession>
<evidence type="ECO:0000256" key="10">
    <source>
        <dbReference type="ARBA" id="ARBA00022860"/>
    </source>
</evidence>
<dbReference type="InterPro" id="IPR004836">
    <property type="entry name" value="Na_Ca_Ex"/>
</dbReference>
<dbReference type="PANTHER" id="PTHR11878:SF65">
    <property type="entry name" value="NA_CA-EXCHANGE PROTEIN, ISOFORM G"/>
    <property type="match status" value="1"/>
</dbReference>
<dbReference type="SUPFAM" id="SSF141072">
    <property type="entry name" value="CalX-like"/>
    <property type="match status" value="1"/>
</dbReference>
<evidence type="ECO:0000313" key="21">
    <source>
        <dbReference type="EMBL" id="CAE8645951.1"/>
    </source>
</evidence>
<dbReference type="GO" id="GO:0005516">
    <property type="term" value="F:calmodulin binding"/>
    <property type="evidence" value="ECO:0007669"/>
    <property type="project" value="UniProtKB-KW"/>
</dbReference>
<keyword evidence="8" id="KW-0677">Repeat</keyword>
<dbReference type="GO" id="GO:0005886">
    <property type="term" value="C:plasma membrane"/>
    <property type="evidence" value="ECO:0007669"/>
    <property type="project" value="UniProtKB-SubCell"/>
</dbReference>
<evidence type="ECO:0000256" key="12">
    <source>
        <dbReference type="ARBA" id="ARBA00023053"/>
    </source>
</evidence>
<evidence type="ECO:0000256" key="8">
    <source>
        <dbReference type="ARBA" id="ARBA00022737"/>
    </source>
</evidence>
<comment type="subcellular location">
    <subcellularLocation>
        <location evidence="1">Cell membrane</location>
        <topology evidence="1">Multi-pass membrane protein</topology>
    </subcellularLocation>
</comment>
<evidence type="ECO:0000256" key="6">
    <source>
        <dbReference type="ARBA" id="ARBA00022723"/>
    </source>
</evidence>
<dbReference type="InterPro" id="IPR051171">
    <property type="entry name" value="CaCA"/>
</dbReference>
<feature type="region of interest" description="Disordered" evidence="18">
    <location>
        <begin position="1407"/>
        <end position="1437"/>
    </location>
</feature>
<evidence type="ECO:0000256" key="7">
    <source>
        <dbReference type="ARBA" id="ARBA00022729"/>
    </source>
</evidence>
<dbReference type="Pfam" id="PF03160">
    <property type="entry name" value="Calx-beta"/>
    <property type="match status" value="1"/>
</dbReference>
<comment type="similarity">
    <text evidence="2">Belongs to the Ca(2+):cation antiporter (CaCA) (TC 2.A.19) family. SLC8 subfamily.</text>
</comment>
<evidence type="ECO:0000256" key="14">
    <source>
        <dbReference type="ARBA" id="ARBA00023136"/>
    </source>
</evidence>
<reference evidence="21" key="1">
    <citation type="submission" date="2021-02" db="EMBL/GenBank/DDBJ databases">
        <authorList>
            <person name="Dougan E. K."/>
            <person name="Rhodes N."/>
            <person name="Thang M."/>
            <person name="Chan C."/>
        </authorList>
    </citation>
    <scope>NUCLEOTIDE SEQUENCE</scope>
</reference>
<keyword evidence="5 19" id="KW-0812">Transmembrane</keyword>
<comment type="catalytic activity">
    <reaction evidence="17">
        <text>Ca(2+)(in) + 3 Na(+)(out) = Ca(2+)(out) + 3 Na(+)(in)</text>
        <dbReference type="Rhea" id="RHEA:69955"/>
        <dbReference type="ChEBI" id="CHEBI:29101"/>
        <dbReference type="ChEBI" id="CHEBI:29108"/>
    </reaction>
</comment>
<evidence type="ECO:0000256" key="18">
    <source>
        <dbReference type="SAM" id="MobiDB-lite"/>
    </source>
</evidence>
<dbReference type="InterPro" id="IPR038081">
    <property type="entry name" value="CalX-like_sf"/>
</dbReference>
<evidence type="ECO:0000256" key="9">
    <source>
        <dbReference type="ARBA" id="ARBA00022837"/>
    </source>
</evidence>
<feature type="compositionally biased region" description="Basic and acidic residues" evidence="18">
    <location>
        <begin position="1509"/>
        <end position="1523"/>
    </location>
</feature>
<dbReference type="InterPro" id="IPR044880">
    <property type="entry name" value="NCX_ion-bd_dom_sf"/>
</dbReference>
<evidence type="ECO:0000256" key="4">
    <source>
        <dbReference type="ARBA" id="ARBA00022475"/>
    </source>
</evidence>
<dbReference type="PANTHER" id="PTHR11878">
    <property type="entry name" value="SODIUM/CALCIUM EXCHANGER"/>
    <property type="match status" value="1"/>
</dbReference>
<keyword evidence="6" id="KW-0479">Metal-binding</keyword>
<keyword evidence="9" id="KW-0106">Calcium</keyword>
<keyword evidence="3" id="KW-0813">Transport</keyword>
<feature type="transmembrane region" description="Helical" evidence="19">
    <location>
        <begin position="653"/>
        <end position="673"/>
    </location>
</feature>
<dbReference type="InterPro" id="IPR001680">
    <property type="entry name" value="WD40_rpt"/>
</dbReference>
<feature type="transmembrane region" description="Helical" evidence="19">
    <location>
        <begin position="117"/>
        <end position="141"/>
    </location>
</feature>
<keyword evidence="12" id="KW-0915">Sodium</keyword>
<evidence type="ECO:0000256" key="5">
    <source>
        <dbReference type="ARBA" id="ARBA00022692"/>
    </source>
</evidence>
<gene>
    <name evidence="21" type="ORF">PGLA2088_LOCUS4368</name>
</gene>
<feature type="compositionally biased region" description="Polar residues" evidence="18">
    <location>
        <begin position="1413"/>
        <end position="1429"/>
    </location>
</feature>
<keyword evidence="7" id="KW-0732">Signal</keyword>
<keyword evidence="4" id="KW-1003">Cell membrane</keyword>
<keyword evidence="11 19" id="KW-1133">Transmembrane helix</keyword>
<evidence type="ECO:0000256" key="19">
    <source>
        <dbReference type="SAM" id="Phobius"/>
    </source>
</evidence>
<keyword evidence="10" id="KW-0112">Calmodulin-binding</keyword>
<evidence type="ECO:0000256" key="13">
    <source>
        <dbReference type="ARBA" id="ARBA00023065"/>
    </source>
</evidence>
<evidence type="ECO:0000256" key="15">
    <source>
        <dbReference type="ARBA" id="ARBA00023180"/>
    </source>
</evidence>
<feature type="transmembrane region" description="Helical" evidence="19">
    <location>
        <begin position="685"/>
        <end position="707"/>
    </location>
</feature>
<name>A0A813I833_POLGL</name>
<sequence>MTEGPKICEEGGHGFFFPLIESEYTWIGSIRAVLYVAALLYLFLGVSIVADKFVQGIEVITSQKKRVLQRSTGRTITVNVWNGTVANLSLMALGSSAPEILLSLVETVGAGFYSGQLGPSTIVGSAAFNLFMIVAVCIAAIPSPQTRRINSIGVYNITAGFSMVAYLWLVVIVQVNTPDVVEVWEAVVTIMFLPIFIFVSYLADIGYITGVSKLPPVERPVGLYVESGASPVAADSHSYQQVWRQQLRRAKSPELADVEAPAASFQHGFFDPGAITDKKGKPLGDPAGILSFPDDTWEVSCGLQGREFSVPVFRKNGSHGLVRCRYRTDGRTAIPGYDFVTSEGELTWEHGETLAQVTVQLLPKELGEHSDQFQIVLEDIEGGAIFNPNHDTKENRSALTVTIRNESDDLVRNSASMQLLRFMDGLINMDRMRLGTRSWYKEIVASVFEVNEDLEEGERPSTMDMLMHLISMPFKLTSALLIPPTTYLGGWATFISAVSLIGFLTCVIIDFAELFGCVTGIEDSITAITIVALGTSMPDLFASKASAQQDEWADASIVNVTGSNAVNVFLGIGLPWSMASIYWAVTGQTEEWRNLYPEFVGAYPNGAFVVPAGDLTFSVGVFTVAACVCLLLLKFRRQKLGGELGGPYGPKVLSSFLLFLLWVFYLALSIWKIVSKTVDIWEQAFAIFIGFCALENTLLVIGAVLYFRSDNFFGTESGDGRDLELQDEALLSVTAGKDGAGPRLAGLGAPKPPQVTMPGKGHDPCQARPHQRPGAGKPVCYGRSRSGVLDMNFTSAAFVCLAAKRLQRGRSAYRMLDSPPPYPPPDTVPPSMSRVPSFYSVDEGAATAGHQQQQRTSLRTRAVDLLSSNAVDWVALSVAGHLCSSSMSLSSFNSLRHGGRDLTQWRGFAEMVDGIMVYRVWQQALLLTPAVFFAAELSSAVCRVPCAVIKPFTESCLEAAQLARFHSIDIGSLQIKHMVATASGPAEPRNRLGDDPQQCGSSEAVLSLPRAVWSSIAEYLGIRGSVATLQTSVLLCAAFEVPAIWHQHALARGLVIPASGLDAAWICSSEPKVKLHQSVDWKLLLRLNIVYGRGPVVFARVRDFDIRIPLFIDVLGRNDDGWQEMQLLLQMLQYVLIFPSEFKTARCWRWPLRVRWLQWAGRPGLLLKERRVQPGSRLLVEWALPKRGRKEFSWPLPPLDRPVPCHGIADCLCGCTCQANRQIPGEAQPNLRAVGGVCRRTFDPGPVSTAWVSSPQAWDGGPHKEVQTEFMVRLTSSLLLEEAWILIQADATIVDLCEEIAAVLRQSESSLLRRRVPQFRLTEGWLTAGTSFIAGESPTLRQLAWVQSQTVTLELQASETDAASGSHYFACPPARTLSKEPVRNTGHPDGGLVLDFRRDQAFAEVYHPEPRKQSSPWARSKTKGNSPRSRSLDRGVSLPEAPVAYPYAPTPFLRCADDANLLPEPQVEASAEPRRSFTEPVTQRCFSAVDRLAFDADELGRQRTQPSEEEWRHNGLDDSSEPGERIVPHYPPILIPGTQQTRQFEFHPLLPNVMLVGDKEGGANIVDFTPLVDDVCGQQCHCQNCNGSRDCRLGNPLKVDVCPLLGLAWLKRNPCMAICGASNSGAITLLRYNPSARSGEPALEKADSLPEFQSLSSLSVNCSDNFLLASGISSNIALYDIETGKEFIRGVGVHQHFINISRFCHSSPNIFATASFDHTCKIWDLRQPLTRDRPVKTLNTGGHNVMCGFSPDDRFFLCSGVDTHVVQFEVPSWTHTPVNMPLRAPLHQERYRRSAYLANGTHFVTAATEESHMHLLSIKGKKLGVIDFRGVLKEWTKTWYRPVHERAKDICSSWPPALVRGKIHLDDADLDGGSTRKNHEFIQSIRTDPVLAHRIGVLMSESKPNQRFAESCIALLHLDKREVDGESGR</sequence>
<dbReference type="SMART" id="SM00237">
    <property type="entry name" value="Calx_beta"/>
    <property type="match status" value="1"/>
</dbReference>
<dbReference type="InterPro" id="IPR004837">
    <property type="entry name" value="NaCa_Exmemb"/>
</dbReference>
<keyword evidence="14 19" id="KW-0472">Membrane</keyword>
<dbReference type="InterPro" id="IPR036322">
    <property type="entry name" value="WD40_repeat_dom_sf"/>
</dbReference>
<evidence type="ECO:0000256" key="2">
    <source>
        <dbReference type="ARBA" id="ARBA00007489"/>
    </source>
</evidence>
<feature type="transmembrane region" description="Helical" evidence="19">
    <location>
        <begin position="488"/>
        <end position="512"/>
    </location>
</feature>
<feature type="transmembrane region" description="Helical" evidence="19">
    <location>
        <begin position="606"/>
        <end position="633"/>
    </location>
</feature>
<evidence type="ECO:0000256" key="3">
    <source>
        <dbReference type="ARBA" id="ARBA00022448"/>
    </source>
</evidence>
<feature type="region of interest" description="Disordered" evidence="18">
    <location>
        <begin position="1501"/>
        <end position="1523"/>
    </location>
</feature>
<feature type="region of interest" description="Disordered" evidence="18">
    <location>
        <begin position="755"/>
        <end position="777"/>
    </location>
</feature>
<dbReference type="InterPro" id="IPR015943">
    <property type="entry name" value="WD40/YVTN_repeat-like_dom_sf"/>
</dbReference>
<feature type="transmembrane region" description="Helical" evidence="19">
    <location>
        <begin position="32"/>
        <end position="54"/>
    </location>
</feature>
<feature type="domain" description="Calx-beta" evidence="20">
    <location>
        <begin position="278"/>
        <end position="378"/>
    </location>
</feature>
<evidence type="ECO:0000313" key="22">
    <source>
        <dbReference type="Proteomes" id="UP000626109"/>
    </source>
</evidence>
<dbReference type="Gene3D" id="2.130.10.10">
    <property type="entry name" value="YVTN repeat-like/Quinoprotein amine dehydrogenase"/>
    <property type="match status" value="1"/>
</dbReference>
<organism evidence="21 22">
    <name type="scientific">Polarella glacialis</name>
    <name type="common">Dinoflagellate</name>
    <dbReference type="NCBI Taxonomy" id="89957"/>
    <lineage>
        <taxon>Eukaryota</taxon>
        <taxon>Sar</taxon>
        <taxon>Alveolata</taxon>
        <taxon>Dinophyceae</taxon>
        <taxon>Suessiales</taxon>
        <taxon>Suessiaceae</taxon>
        <taxon>Polarella</taxon>
    </lineage>
</organism>
<dbReference type="GO" id="GO:0005432">
    <property type="term" value="F:calcium:sodium antiporter activity"/>
    <property type="evidence" value="ECO:0007669"/>
    <property type="project" value="InterPro"/>
</dbReference>
<dbReference type="Proteomes" id="UP000626109">
    <property type="component" value="Unassembled WGS sequence"/>
</dbReference>
<comment type="caution">
    <text evidence="21">The sequence shown here is derived from an EMBL/GenBank/DDBJ whole genome shotgun (WGS) entry which is preliminary data.</text>
</comment>
<evidence type="ECO:0000256" key="17">
    <source>
        <dbReference type="ARBA" id="ARBA00033667"/>
    </source>
</evidence>
<feature type="transmembrane region" description="Helical" evidence="19">
    <location>
        <begin position="565"/>
        <end position="585"/>
    </location>
</feature>
<evidence type="ECO:0000256" key="1">
    <source>
        <dbReference type="ARBA" id="ARBA00004651"/>
    </source>
</evidence>
<dbReference type="Gene3D" id="2.60.40.2030">
    <property type="match status" value="1"/>
</dbReference>
<dbReference type="GO" id="GO:0007154">
    <property type="term" value="P:cell communication"/>
    <property type="evidence" value="ECO:0007669"/>
    <property type="project" value="InterPro"/>
</dbReference>
<dbReference type="GO" id="GO:0046872">
    <property type="term" value="F:metal ion binding"/>
    <property type="evidence" value="ECO:0007669"/>
    <property type="project" value="UniProtKB-KW"/>
</dbReference>
<dbReference type="EMBL" id="CAJNNW010003964">
    <property type="protein sequence ID" value="CAE8645951.1"/>
    <property type="molecule type" value="Genomic_DNA"/>
</dbReference>
<keyword evidence="16" id="KW-0739">Sodium transport</keyword>
<dbReference type="InterPro" id="IPR003644">
    <property type="entry name" value="Calx_beta"/>
</dbReference>
<dbReference type="Gene3D" id="1.20.1420.30">
    <property type="entry name" value="NCX, central ion-binding region"/>
    <property type="match status" value="2"/>
</dbReference>
<proteinExistence type="inferred from homology"/>
<dbReference type="SUPFAM" id="SSF50978">
    <property type="entry name" value="WD40 repeat-like"/>
    <property type="match status" value="1"/>
</dbReference>
<feature type="transmembrane region" description="Helical" evidence="19">
    <location>
        <begin position="75"/>
        <end position="97"/>
    </location>
</feature>
<keyword evidence="15" id="KW-0325">Glycoprotein</keyword>
<feature type="transmembrane region" description="Helical" evidence="19">
    <location>
        <begin position="183"/>
        <end position="203"/>
    </location>
</feature>
<keyword evidence="13" id="KW-0406">Ion transport</keyword>
<dbReference type="PRINTS" id="PR01259">
    <property type="entry name" value="NACAEXCHNGR"/>
</dbReference>
<evidence type="ECO:0000256" key="11">
    <source>
        <dbReference type="ARBA" id="ARBA00022989"/>
    </source>
</evidence>